<sequence length="42" mass="5101">MEDRDTPYRFRDELAAKPTHDPEEREVVIVDGQAMTYRSYRR</sequence>
<accession>A0A1H0A2V6</accession>
<gene>
    <name evidence="1" type="ORF">SAMN04487949_3802</name>
</gene>
<reference evidence="2" key="1">
    <citation type="submission" date="2016-10" db="EMBL/GenBank/DDBJ databases">
        <authorList>
            <person name="Varghese N."/>
            <person name="Submissions S."/>
        </authorList>
    </citation>
    <scope>NUCLEOTIDE SEQUENCE [LARGE SCALE GENOMIC DNA]</scope>
    <source>
        <strain evidence="2">CGMCC 1.10119</strain>
    </source>
</reference>
<dbReference type="EMBL" id="FNHL01000009">
    <property type="protein sequence ID" value="SDN27551.1"/>
    <property type="molecule type" value="Genomic_DNA"/>
</dbReference>
<dbReference type="AlphaFoldDB" id="A0A1H0A2V6"/>
<keyword evidence="2" id="KW-1185">Reference proteome</keyword>
<dbReference type="RefSeq" id="WP_280140468.1">
    <property type="nucleotide sequence ID" value="NZ_FNHL01000009.1"/>
</dbReference>
<proteinExistence type="predicted"/>
<protein>
    <submittedName>
        <fullName evidence="1">Uncharacterized protein</fullName>
    </submittedName>
</protein>
<evidence type="ECO:0000313" key="2">
    <source>
        <dbReference type="Proteomes" id="UP000199451"/>
    </source>
</evidence>
<dbReference type="Proteomes" id="UP000199451">
    <property type="component" value="Unassembled WGS sequence"/>
</dbReference>
<evidence type="ECO:0000313" key="1">
    <source>
        <dbReference type="EMBL" id="SDN27551.1"/>
    </source>
</evidence>
<organism evidence="1 2">
    <name type="scientific">Halogranum gelatinilyticum</name>
    <dbReference type="NCBI Taxonomy" id="660521"/>
    <lineage>
        <taxon>Archaea</taxon>
        <taxon>Methanobacteriati</taxon>
        <taxon>Methanobacteriota</taxon>
        <taxon>Stenosarchaea group</taxon>
        <taxon>Halobacteria</taxon>
        <taxon>Halobacteriales</taxon>
        <taxon>Haloferacaceae</taxon>
    </lineage>
</organism>
<name>A0A1H0A2V6_9EURY</name>